<dbReference type="PANTHER" id="PTHR22406:SF7">
    <property type="entry name" value="NASCENT POLYPEPTIDE-ASSOCIATED COMPLEX SUBUNIT ALPHA, MUSCLE-SPECIFIC FORM"/>
    <property type="match status" value="1"/>
</dbReference>
<evidence type="ECO:0000313" key="3">
    <source>
        <dbReference type="EMBL" id="CAB3981901.1"/>
    </source>
</evidence>
<comment type="caution">
    <text evidence="3">The sequence shown here is derived from an EMBL/GenBank/DDBJ whole genome shotgun (WGS) entry which is preliminary data.</text>
</comment>
<dbReference type="GO" id="GO:0007020">
    <property type="term" value="P:microtubule nucleation"/>
    <property type="evidence" value="ECO:0007669"/>
    <property type="project" value="TreeGrafter"/>
</dbReference>
<dbReference type="GO" id="GO:0031116">
    <property type="term" value="P:positive regulation of microtubule polymerization"/>
    <property type="evidence" value="ECO:0007669"/>
    <property type="project" value="TreeGrafter"/>
</dbReference>
<gene>
    <name evidence="3" type="ORF">PACLA_8A047742</name>
</gene>
<dbReference type="PANTHER" id="PTHR22406">
    <property type="entry name" value="NASCENT POLYPEPTIDE-ASSOCIATED COMPLEX SUBUNIT ALPHA, MUSCLE-SPECIFIC FORM"/>
    <property type="match status" value="1"/>
</dbReference>
<accession>A0A6S7G8L6</accession>
<dbReference type="AlphaFoldDB" id="A0A6S7G8L6"/>
<protein>
    <submittedName>
        <fullName evidence="3">Uncharacterized protein</fullName>
    </submittedName>
</protein>
<proteinExistence type="inferred from homology"/>
<dbReference type="EMBL" id="CACRXK020000442">
    <property type="protein sequence ID" value="CAB3981901.1"/>
    <property type="molecule type" value="Genomic_DNA"/>
</dbReference>
<dbReference type="OrthoDB" id="6347145at2759"/>
<reference evidence="3" key="1">
    <citation type="submission" date="2020-04" db="EMBL/GenBank/DDBJ databases">
        <authorList>
            <person name="Alioto T."/>
            <person name="Alioto T."/>
            <person name="Gomez Garrido J."/>
        </authorList>
    </citation>
    <scope>NUCLEOTIDE SEQUENCE</scope>
    <source>
        <strain evidence="3">A484AB</strain>
    </source>
</reference>
<name>A0A6S7G8L6_PARCT</name>
<evidence type="ECO:0000256" key="2">
    <source>
        <dbReference type="ARBA" id="ARBA00023054"/>
    </source>
</evidence>
<keyword evidence="4" id="KW-1185">Reference proteome</keyword>
<dbReference type="InterPro" id="IPR026179">
    <property type="entry name" value="Slain"/>
</dbReference>
<dbReference type="GO" id="GO:0035371">
    <property type="term" value="C:microtubule plus-end"/>
    <property type="evidence" value="ECO:0007669"/>
    <property type="project" value="TreeGrafter"/>
</dbReference>
<dbReference type="GO" id="GO:0031122">
    <property type="term" value="P:cytoplasmic microtubule organization"/>
    <property type="evidence" value="ECO:0007669"/>
    <property type="project" value="TreeGrafter"/>
</dbReference>
<organism evidence="3 4">
    <name type="scientific">Paramuricea clavata</name>
    <name type="common">Red gorgonian</name>
    <name type="synonym">Violescent sea-whip</name>
    <dbReference type="NCBI Taxonomy" id="317549"/>
    <lineage>
        <taxon>Eukaryota</taxon>
        <taxon>Metazoa</taxon>
        <taxon>Cnidaria</taxon>
        <taxon>Anthozoa</taxon>
        <taxon>Octocorallia</taxon>
        <taxon>Malacalcyonacea</taxon>
        <taxon>Plexauridae</taxon>
        <taxon>Paramuricea</taxon>
    </lineage>
</organism>
<keyword evidence="2" id="KW-0175">Coiled coil</keyword>
<dbReference type="Proteomes" id="UP001152795">
    <property type="component" value="Unassembled WGS sequence"/>
</dbReference>
<sequence length="217" mass="24444">MEETFDIPPMDLKASAEQEVRKLQDMVKRLEKQNEILRHSSSQNGAAIITLTKRDSVELEEVTLINLNDSSDELEDSWLYESPVKPATPVQKSVNSMKWSKSLSVDGLDDVRGNLIDKLDDIETQQEISKVRVIQSQQGRVPLMSAQKNSLFFQPTSKTLASQRNGDSPGQISQNAITDEYIYDNNQLDSSAYGSMDEMDDMPQGLYSRYCTVSQNV</sequence>
<evidence type="ECO:0000313" key="4">
    <source>
        <dbReference type="Proteomes" id="UP001152795"/>
    </source>
</evidence>
<evidence type="ECO:0000256" key="1">
    <source>
        <dbReference type="ARBA" id="ARBA00006652"/>
    </source>
</evidence>
<comment type="similarity">
    <text evidence="1">Belongs to the SLAIN motif-containing family.</text>
</comment>